<dbReference type="Proteomes" id="UP001196413">
    <property type="component" value="Unassembled WGS sequence"/>
</dbReference>
<gene>
    <name evidence="1" type="ORF">KIN20_033394</name>
</gene>
<evidence type="ECO:0000313" key="2">
    <source>
        <dbReference type="Proteomes" id="UP001196413"/>
    </source>
</evidence>
<comment type="caution">
    <text evidence="1">The sequence shown here is derived from an EMBL/GenBank/DDBJ whole genome shotgun (WGS) entry which is preliminary data.</text>
</comment>
<protein>
    <submittedName>
        <fullName evidence="1">Uncharacterized protein</fullName>
    </submittedName>
</protein>
<sequence>MSGKDARFMEAYDKVGEAVEEFFDSKDNEVLPSRNREIPEKWRKLLKLKEYFD</sequence>
<dbReference type="AlphaFoldDB" id="A0AAD5R8L5"/>
<dbReference type="EMBL" id="JAHQIW010006983">
    <property type="protein sequence ID" value="KAJ1371441.1"/>
    <property type="molecule type" value="Genomic_DNA"/>
</dbReference>
<accession>A0AAD5R8L5</accession>
<keyword evidence="2" id="KW-1185">Reference proteome</keyword>
<proteinExistence type="predicted"/>
<name>A0AAD5R8L5_PARTN</name>
<organism evidence="1 2">
    <name type="scientific">Parelaphostrongylus tenuis</name>
    <name type="common">Meningeal worm</name>
    <dbReference type="NCBI Taxonomy" id="148309"/>
    <lineage>
        <taxon>Eukaryota</taxon>
        <taxon>Metazoa</taxon>
        <taxon>Ecdysozoa</taxon>
        <taxon>Nematoda</taxon>
        <taxon>Chromadorea</taxon>
        <taxon>Rhabditida</taxon>
        <taxon>Rhabditina</taxon>
        <taxon>Rhabditomorpha</taxon>
        <taxon>Strongyloidea</taxon>
        <taxon>Metastrongylidae</taxon>
        <taxon>Parelaphostrongylus</taxon>
    </lineage>
</organism>
<reference evidence="1" key="1">
    <citation type="submission" date="2021-06" db="EMBL/GenBank/DDBJ databases">
        <title>Parelaphostrongylus tenuis whole genome reference sequence.</title>
        <authorList>
            <person name="Garwood T.J."/>
            <person name="Larsen P.A."/>
            <person name="Fountain-Jones N.M."/>
            <person name="Garbe J.R."/>
            <person name="Macchietto M.G."/>
            <person name="Kania S.A."/>
            <person name="Gerhold R.W."/>
            <person name="Richards J.E."/>
            <person name="Wolf T.M."/>
        </authorList>
    </citation>
    <scope>NUCLEOTIDE SEQUENCE</scope>
    <source>
        <strain evidence="1">MNPRO001-30</strain>
        <tissue evidence="1">Meninges</tissue>
    </source>
</reference>
<evidence type="ECO:0000313" key="1">
    <source>
        <dbReference type="EMBL" id="KAJ1371441.1"/>
    </source>
</evidence>